<evidence type="ECO:0000313" key="3">
    <source>
        <dbReference type="Proteomes" id="UP000023268"/>
    </source>
</evidence>
<evidence type="ECO:0000256" key="1">
    <source>
        <dbReference type="SAM" id="Phobius"/>
    </source>
</evidence>
<proteinExistence type="predicted"/>
<evidence type="ECO:0000313" key="2">
    <source>
        <dbReference type="EMBL" id="EYC52174.1"/>
    </source>
</evidence>
<protein>
    <recommendedName>
        <fullName evidence="4">DUF2933 domain-containing protein</fullName>
    </recommendedName>
</protein>
<dbReference type="Pfam" id="PF11666">
    <property type="entry name" value="DUF2933"/>
    <property type="match status" value="1"/>
</dbReference>
<sequence length="81" mass="9313">MNPFEHKHSNEQSVSVWRRPAILAWTAAAVIAAFYLLREHWGHLLGWWPYLLLMLCPLMHLLHGHGGHGSSHDHSRAKKDS</sequence>
<dbReference type="RefSeq" id="WP_081767235.1">
    <property type="nucleotide sequence ID" value="NZ_JEMG01000001.1"/>
</dbReference>
<organism evidence="2 3">
    <name type="scientific">Hylemonella gracilis str. Niagara R</name>
    <dbReference type="NCBI Taxonomy" id="1458275"/>
    <lineage>
        <taxon>Bacteria</taxon>
        <taxon>Pseudomonadati</taxon>
        <taxon>Pseudomonadota</taxon>
        <taxon>Betaproteobacteria</taxon>
        <taxon>Burkholderiales</taxon>
        <taxon>Comamonadaceae</taxon>
        <taxon>Hylemonella</taxon>
    </lineage>
</organism>
<comment type="caution">
    <text evidence="2">The sequence shown here is derived from an EMBL/GenBank/DDBJ whole genome shotgun (WGS) entry which is preliminary data.</text>
</comment>
<evidence type="ECO:0008006" key="4">
    <source>
        <dbReference type="Google" id="ProtNLM"/>
    </source>
</evidence>
<reference evidence="2 3" key="1">
    <citation type="submission" date="2014-02" db="EMBL/GenBank/DDBJ databases">
        <title>Draft Genome of Hylemonella gracilis isolated from the Niagara River.</title>
        <authorList>
            <person name="Pawlowski D.R."/>
            <person name="Koudelka G.B."/>
        </authorList>
    </citation>
    <scope>NUCLEOTIDE SEQUENCE [LARGE SCALE GENOMIC DNA]</scope>
    <source>
        <strain evidence="2 3">Niagara R</strain>
    </source>
</reference>
<feature type="transmembrane region" description="Helical" evidence="1">
    <location>
        <begin position="44"/>
        <end position="62"/>
    </location>
</feature>
<gene>
    <name evidence="2" type="ORF">AZ34_14690</name>
</gene>
<dbReference type="eggNOG" id="ENOG50331C3">
    <property type="taxonomic scope" value="Bacteria"/>
</dbReference>
<keyword evidence="1" id="KW-0472">Membrane</keyword>
<name>A0A016XJB3_9BURK</name>
<dbReference type="AlphaFoldDB" id="A0A016XJB3"/>
<dbReference type="EMBL" id="JEMG01000001">
    <property type="protein sequence ID" value="EYC52174.1"/>
    <property type="molecule type" value="Genomic_DNA"/>
</dbReference>
<feature type="transmembrane region" description="Helical" evidence="1">
    <location>
        <begin position="21"/>
        <end position="38"/>
    </location>
</feature>
<keyword evidence="1" id="KW-1133">Transmembrane helix</keyword>
<accession>A0A016XJB3</accession>
<dbReference type="STRING" id="1458275.AZ34_14690"/>
<dbReference type="Proteomes" id="UP000023268">
    <property type="component" value="Unassembled WGS sequence"/>
</dbReference>
<keyword evidence="1" id="KW-0812">Transmembrane</keyword>
<dbReference type="InterPro" id="IPR021682">
    <property type="entry name" value="DUF2933"/>
</dbReference>